<feature type="domain" description="HAMP" evidence="16">
    <location>
        <begin position="663"/>
        <end position="715"/>
    </location>
</feature>
<dbReference type="PRINTS" id="PR00344">
    <property type="entry name" value="BCTRLSENSOR"/>
</dbReference>
<keyword evidence="13" id="KW-0175">Coiled coil</keyword>
<evidence type="ECO:0000256" key="10">
    <source>
        <dbReference type="ARBA" id="ARBA00023012"/>
    </source>
</evidence>
<organism evidence="17 18">
    <name type="scientific">Paenibacillus physcomitrellae</name>
    <dbReference type="NCBI Taxonomy" id="1619311"/>
    <lineage>
        <taxon>Bacteria</taxon>
        <taxon>Bacillati</taxon>
        <taxon>Bacillota</taxon>
        <taxon>Bacilli</taxon>
        <taxon>Bacillales</taxon>
        <taxon>Paenibacillaceae</taxon>
        <taxon>Paenibacillus</taxon>
    </lineage>
</organism>
<feature type="domain" description="HAMP" evidence="16">
    <location>
        <begin position="387"/>
        <end position="439"/>
    </location>
</feature>
<accession>A0ABQ1GKP7</accession>
<dbReference type="PANTHER" id="PTHR45339:SF1">
    <property type="entry name" value="HYBRID SIGNAL TRANSDUCTION HISTIDINE KINASE J"/>
    <property type="match status" value="1"/>
</dbReference>
<dbReference type="SMART" id="SM00388">
    <property type="entry name" value="HisKA"/>
    <property type="match status" value="1"/>
</dbReference>
<evidence type="ECO:0000256" key="6">
    <source>
        <dbReference type="ARBA" id="ARBA00022679"/>
    </source>
</evidence>
<feature type="domain" description="Histidine kinase" evidence="14">
    <location>
        <begin position="960"/>
        <end position="1193"/>
    </location>
</feature>
<dbReference type="Pfam" id="PF00512">
    <property type="entry name" value="HisKA"/>
    <property type="match status" value="1"/>
</dbReference>
<dbReference type="InterPro" id="IPR029016">
    <property type="entry name" value="GAF-like_dom_sf"/>
</dbReference>
<dbReference type="SUPFAM" id="SSF55874">
    <property type="entry name" value="ATPase domain of HSP90 chaperone/DNA topoisomerase II/histidine kinase"/>
    <property type="match status" value="1"/>
</dbReference>
<dbReference type="InterPro" id="IPR005467">
    <property type="entry name" value="His_kinase_dom"/>
</dbReference>
<dbReference type="InterPro" id="IPR036097">
    <property type="entry name" value="HisK_dim/P_sf"/>
</dbReference>
<dbReference type="InterPro" id="IPR036890">
    <property type="entry name" value="HATPase_C_sf"/>
</dbReference>
<dbReference type="SMART" id="SM00448">
    <property type="entry name" value="REC"/>
    <property type="match status" value="2"/>
</dbReference>
<dbReference type="InterPro" id="IPR004358">
    <property type="entry name" value="Sig_transdc_His_kin-like_C"/>
</dbReference>
<dbReference type="PROSITE" id="PS50109">
    <property type="entry name" value="HIS_KIN"/>
    <property type="match status" value="1"/>
</dbReference>
<dbReference type="CDD" id="cd16922">
    <property type="entry name" value="HATPase_EvgS-ArcB-TorS-like"/>
    <property type="match status" value="1"/>
</dbReference>
<feature type="domain" description="Response regulatory" evidence="15">
    <location>
        <begin position="1512"/>
        <end position="1629"/>
    </location>
</feature>
<gene>
    <name evidence="17" type="ORF">GCM10010917_33590</name>
</gene>
<evidence type="ECO:0000256" key="8">
    <source>
        <dbReference type="ARBA" id="ARBA00022777"/>
    </source>
</evidence>
<evidence type="ECO:0000313" key="18">
    <source>
        <dbReference type="Proteomes" id="UP000609323"/>
    </source>
</evidence>
<feature type="domain" description="Response regulatory" evidence="15">
    <location>
        <begin position="1364"/>
        <end position="1483"/>
    </location>
</feature>
<dbReference type="SMART" id="SM00387">
    <property type="entry name" value="HATPase_c"/>
    <property type="match status" value="1"/>
</dbReference>
<dbReference type="Gene3D" id="1.20.120.1530">
    <property type="match status" value="5"/>
</dbReference>
<keyword evidence="5 12" id="KW-0597">Phosphoprotein</keyword>
<dbReference type="InterPro" id="IPR003018">
    <property type="entry name" value="GAF"/>
</dbReference>
<feature type="domain" description="Response regulatory" evidence="15">
    <location>
        <begin position="1242"/>
        <end position="1355"/>
    </location>
</feature>
<dbReference type="EMBL" id="BMHF01000013">
    <property type="protein sequence ID" value="GGA45557.1"/>
    <property type="molecule type" value="Genomic_DNA"/>
</dbReference>
<dbReference type="SUPFAM" id="SSF52172">
    <property type="entry name" value="CheY-like"/>
    <property type="match status" value="3"/>
</dbReference>
<feature type="domain" description="HAMP" evidence="16">
    <location>
        <begin position="479"/>
        <end position="531"/>
    </location>
</feature>
<comment type="catalytic activity">
    <reaction evidence="1">
        <text>ATP + protein L-histidine = ADP + protein N-phospho-L-histidine.</text>
        <dbReference type="EC" id="2.7.13.3"/>
    </reaction>
</comment>
<feature type="domain" description="HAMP" evidence="16">
    <location>
        <begin position="203"/>
        <end position="255"/>
    </location>
</feature>
<evidence type="ECO:0000256" key="1">
    <source>
        <dbReference type="ARBA" id="ARBA00000085"/>
    </source>
</evidence>
<comment type="subcellular location">
    <subcellularLocation>
        <location evidence="2">Cell membrane</location>
        <topology evidence="2">Multi-pass membrane protein</topology>
    </subcellularLocation>
</comment>
<feature type="modified residue" description="4-aspartylphosphate" evidence="12">
    <location>
        <position position="1562"/>
    </location>
</feature>
<dbReference type="Gene3D" id="3.30.565.10">
    <property type="entry name" value="Histidine kinase-like ATPase, C-terminal domain"/>
    <property type="match status" value="1"/>
</dbReference>
<dbReference type="EC" id="2.7.13.3" evidence="3"/>
<keyword evidence="9" id="KW-0067">ATP-binding</keyword>
<dbReference type="CDD" id="cd17546">
    <property type="entry name" value="REC_hyHK_CKI1_RcsC-like"/>
    <property type="match status" value="1"/>
</dbReference>
<dbReference type="Gene3D" id="1.10.287.130">
    <property type="match status" value="1"/>
</dbReference>
<evidence type="ECO:0000256" key="4">
    <source>
        <dbReference type="ARBA" id="ARBA00022475"/>
    </source>
</evidence>
<evidence type="ECO:0000256" key="2">
    <source>
        <dbReference type="ARBA" id="ARBA00004651"/>
    </source>
</evidence>
<feature type="coiled-coil region" evidence="13">
    <location>
        <begin position="881"/>
        <end position="950"/>
    </location>
</feature>
<evidence type="ECO:0000259" key="15">
    <source>
        <dbReference type="PROSITE" id="PS50110"/>
    </source>
</evidence>
<dbReference type="Pfam" id="PF00072">
    <property type="entry name" value="Response_reg"/>
    <property type="match status" value="2"/>
</dbReference>
<evidence type="ECO:0000256" key="5">
    <source>
        <dbReference type="ARBA" id="ARBA00022553"/>
    </source>
</evidence>
<comment type="caution">
    <text evidence="17">The sequence shown here is derived from an EMBL/GenBank/DDBJ whole genome shotgun (WGS) entry which is preliminary data.</text>
</comment>
<dbReference type="PROSITE" id="PS50885">
    <property type="entry name" value="HAMP"/>
    <property type="match status" value="7"/>
</dbReference>
<feature type="modified residue" description="4-aspartylphosphate" evidence="12">
    <location>
        <position position="1291"/>
    </location>
</feature>
<dbReference type="CDD" id="cd00082">
    <property type="entry name" value="HisKA"/>
    <property type="match status" value="1"/>
</dbReference>
<dbReference type="Gene3D" id="3.30.450.40">
    <property type="match status" value="1"/>
</dbReference>
<dbReference type="InterPro" id="IPR003661">
    <property type="entry name" value="HisK_dim/P_dom"/>
</dbReference>
<dbReference type="PANTHER" id="PTHR45339">
    <property type="entry name" value="HYBRID SIGNAL TRANSDUCTION HISTIDINE KINASE J"/>
    <property type="match status" value="1"/>
</dbReference>
<dbReference type="SMART" id="SM00304">
    <property type="entry name" value="HAMP"/>
    <property type="match status" value="7"/>
</dbReference>
<keyword evidence="4" id="KW-1003">Cell membrane</keyword>
<feature type="domain" description="HAMP" evidence="16">
    <location>
        <begin position="295"/>
        <end position="347"/>
    </location>
</feature>
<sequence>MTERERNSETRLNDLEQVDTAELMNGLMALKRGDFSFRMPYNLTGISGKVADTFNEIMEMQESFVQEIGSVAHIVGKEGKHTRRFMHKNTGGSWKTTIDTLNGLIEDLIQPTSEMVRVINAVAQGDLSQKVELQIEGRPLTGEFQRTAANINRMVNQLSNFASEVTRVSLEVGTEGILGGQADVKGVSGTWKDLTDSVNNMANNLTNQVRNIAAVTTAVANGDLTKQITVDAKGEILELKNTINTMVDQLSMFASEVTRVAREVGTEGRLGGQADVQGVSGTWRDLTESVNDMASNLTDQVRNIAVVTTAVAKGNLTKKITVDAKGEILLLKDTINTMVDQLSNFAAEVTRVAKEVSNEGKLGGQADVKDVSGTWKDLTDSVNFMASTLTDQVRNIAEVTTAVAKGDLSKQITVNAKGEILELKNTINTMVEQLLTFASEVTRVAREVGTLGILGGQAQVKGAAGTWRDLTESVNDMASNLTNQVRNIAVVTTAVANGDLSKKITVDVKGELLELKNTVNTMVDQLSSFASEVTRVASEVGTDGKLGGQAKVRGVGGIWQDLTDNVNIMATNLTDQVRGIAKVVTAVANGNLMQKLNVDARGEIAELRDTINNMIDTLATFAAQVTTVAREVGAEGKLGGQADVPGAAGTWRNLTDNVNYMASTLTTQVRAITNVVTAVTAGDLSRTIDVAAAGEVATLKDNVNEMIRNLKETTRINKEQDWLKTNLAKFSRMLQGQRDLLAVGWMILSELAPLVSMQHGVLYMNRFRSGEPVLKLFASYAYQERKHLSNEFRAGEGLVGQCLIEKQRILLTNVPSDYVVVSSGLGEAAPLNIVLLPIIFEEQVLGVMELASFQAFSDIDIAFLDQLMDTIGSVINSMLANQRTEELLTQSQSLTEELQKQQQELQQKNEELEDKAQLLVIQKAEVEMKNNEVEVAKQILEEKAEQLALTSRYKSEFLANMSHELRTPLNSLLLLAEQLADNPDLNLTSNQVKYAETIKDAGTELLNLINDILDLSKIESGTISADYSDVSLLELLEGLDRTFRHMVDGDKLQFRLRIEHGVPDQIRTDLKRLQQILKNLLSNAFKFTERGEVNLKVRLADEGWSAHHELLNQAQAVICFSVTDTGIGIPEEKQQIIFEAFQQADGSTNREYGGTGLGLAISKEIATLLGGEITLYSVAGKGSSFNLYLPLDKALPETEPGKKYVPEVIDITPREQNRSMMPKSPFSELIDDRDNIQPGDTVVLIIEDDWKFSQILMGILRKKNLKVIVTSRGNEALSVAVQYKPAAITLDLRLEDIDGLLVVDQLKNDLKTRHIPICVITVEEDEALAKQKGIYEFICKPVGNEELEIKLDHLIAYANEPSRRVLIVSSSEEQRQEVIAFTQGESIEIVECETAGEALDQLERQAFDCMVIDNDLSTPSRDAVALIQDVVKQPRYKYLPIIIKRNVKWTLDQEENLEELMKFSVIKETKTLNQIVDEIGLFLHRKWDDLCSTTQELLIKLHQSDDMIKFKKVLVVDDDIRNIFALMTILERHNMKVIAAENGEEAIRILEETPDIEIVLMDIMMPVMDGYETTRRIRQDERFRDLPIIALTAKAMKGDREACLEAGASDYITKPVNSTGLLTMIRSWLGISVAEAAAAAEETLDLSEE</sequence>
<dbReference type="Proteomes" id="UP000609323">
    <property type="component" value="Unassembled WGS sequence"/>
</dbReference>
<feature type="domain" description="HAMP" evidence="16">
    <location>
        <begin position="106"/>
        <end position="163"/>
    </location>
</feature>
<evidence type="ECO:0000256" key="3">
    <source>
        <dbReference type="ARBA" id="ARBA00012438"/>
    </source>
</evidence>
<dbReference type="InterPro" id="IPR003594">
    <property type="entry name" value="HATPase_dom"/>
</dbReference>
<evidence type="ECO:0000256" key="7">
    <source>
        <dbReference type="ARBA" id="ARBA00022741"/>
    </source>
</evidence>
<evidence type="ECO:0000256" key="11">
    <source>
        <dbReference type="ARBA" id="ARBA00023136"/>
    </source>
</evidence>
<dbReference type="PROSITE" id="PS50110">
    <property type="entry name" value="RESPONSE_REGULATORY"/>
    <property type="match status" value="3"/>
</dbReference>
<name>A0ABQ1GKP7_9BACL</name>
<dbReference type="Pfam" id="PF02518">
    <property type="entry name" value="HATPase_c"/>
    <property type="match status" value="1"/>
</dbReference>
<dbReference type="SUPFAM" id="SSF47384">
    <property type="entry name" value="Homodimeric domain of signal transducing histidine kinase"/>
    <property type="match status" value="1"/>
</dbReference>
<evidence type="ECO:0000256" key="12">
    <source>
        <dbReference type="PROSITE-ProRule" id="PRU00169"/>
    </source>
</evidence>
<protein>
    <recommendedName>
        <fullName evidence="3">histidine kinase</fullName>
        <ecNumber evidence="3">2.7.13.3</ecNumber>
    </recommendedName>
</protein>
<dbReference type="GO" id="GO:0016301">
    <property type="term" value="F:kinase activity"/>
    <property type="evidence" value="ECO:0007669"/>
    <property type="project" value="UniProtKB-KW"/>
</dbReference>
<keyword evidence="7" id="KW-0547">Nucleotide-binding</keyword>
<evidence type="ECO:0000259" key="16">
    <source>
        <dbReference type="PROSITE" id="PS50885"/>
    </source>
</evidence>
<dbReference type="Pfam" id="PF00672">
    <property type="entry name" value="HAMP"/>
    <property type="match status" value="2"/>
</dbReference>
<dbReference type="InterPro" id="IPR011006">
    <property type="entry name" value="CheY-like_superfamily"/>
</dbReference>
<evidence type="ECO:0000259" key="14">
    <source>
        <dbReference type="PROSITE" id="PS50109"/>
    </source>
</evidence>
<feature type="domain" description="HAMP" evidence="16">
    <location>
        <begin position="571"/>
        <end position="623"/>
    </location>
</feature>
<dbReference type="InterPro" id="IPR001789">
    <property type="entry name" value="Sig_transdc_resp-reg_receiver"/>
</dbReference>
<keyword evidence="10" id="KW-0902">Two-component regulatory system</keyword>
<reference evidence="18" key="1">
    <citation type="journal article" date="2019" name="Int. J. Syst. Evol. Microbiol.">
        <title>The Global Catalogue of Microorganisms (GCM) 10K type strain sequencing project: providing services to taxonomists for standard genome sequencing and annotation.</title>
        <authorList>
            <consortium name="The Broad Institute Genomics Platform"/>
            <consortium name="The Broad Institute Genome Sequencing Center for Infectious Disease"/>
            <person name="Wu L."/>
            <person name="Ma J."/>
        </authorList>
    </citation>
    <scope>NUCLEOTIDE SEQUENCE [LARGE SCALE GENOMIC DNA]</scope>
    <source>
        <strain evidence="18">CGMCC 1.15044</strain>
    </source>
</reference>
<keyword evidence="18" id="KW-1185">Reference proteome</keyword>
<evidence type="ECO:0000313" key="17">
    <source>
        <dbReference type="EMBL" id="GGA45557.1"/>
    </source>
</evidence>
<dbReference type="Pfam" id="PF13185">
    <property type="entry name" value="GAF_2"/>
    <property type="match status" value="1"/>
</dbReference>
<dbReference type="CDD" id="cd06225">
    <property type="entry name" value="HAMP"/>
    <property type="match status" value="7"/>
</dbReference>
<evidence type="ECO:0000256" key="13">
    <source>
        <dbReference type="SAM" id="Coils"/>
    </source>
</evidence>
<dbReference type="SUPFAM" id="SSF58104">
    <property type="entry name" value="Methyl-accepting chemotaxis protein (MCP) signaling domain"/>
    <property type="match status" value="2"/>
</dbReference>
<dbReference type="Gene3D" id="3.40.50.2300">
    <property type="match status" value="3"/>
</dbReference>
<keyword evidence="11" id="KW-0472">Membrane</keyword>
<evidence type="ECO:0000256" key="9">
    <source>
        <dbReference type="ARBA" id="ARBA00022840"/>
    </source>
</evidence>
<dbReference type="InterPro" id="IPR003660">
    <property type="entry name" value="HAMP_dom"/>
</dbReference>
<feature type="modified residue" description="4-aspartylphosphate" evidence="12">
    <location>
        <position position="1413"/>
    </location>
</feature>
<keyword evidence="6" id="KW-0808">Transferase</keyword>
<dbReference type="SMART" id="SM00065">
    <property type="entry name" value="GAF"/>
    <property type="match status" value="1"/>
</dbReference>
<dbReference type="Pfam" id="PF18947">
    <property type="entry name" value="HAMP_2"/>
    <property type="match status" value="5"/>
</dbReference>
<dbReference type="SUPFAM" id="SSF55781">
    <property type="entry name" value="GAF domain-like"/>
    <property type="match status" value="1"/>
</dbReference>
<keyword evidence="8 17" id="KW-0418">Kinase</keyword>
<proteinExistence type="predicted"/>
<dbReference type="RefSeq" id="WP_094092662.1">
    <property type="nucleotide sequence ID" value="NZ_BMHF01000013.1"/>
</dbReference>